<dbReference type="Proteomes" id="UP001321486">
    <property type="component" value="Chromosome"/>
</dbReference>
<dbReference type="RefSeq" id="WP_286343239.1">
    <property type="nucleotide sequence ID" value="NZ_AP027732.1"/>
</dbReference>
<dbReference type="EMBL" id="AP027732">
    <property type="protein sequence ID" value="BDZ50138.1"/>
    <property type="molecule type" value="Genomic_DNA"/>
</dbReference>
<reference evidence="3" key="1">
    <citation type="journal article" date="2019" name="Int. J. Syst. Evol. Microbiol.">
        <title>The Global Catalogue of Microorganisms (GCM) 10K type strain sequencing project: providing services to taxonomists for standard genome sequencing and annotation.</title>
        <authorList>
            <consortium name="The Broad Institute Genomics Platform"/>
            <consortium name="The Broad Institute Genome Sequencing Center for Infectious Disease"/>
            <person name="Wu L."/>
            <person name="Ma J."/>
        </authorList>
    </citation>
    <scope>NUCLEOTIDE SEQUENCE [LARGE SCALE GENOMIC DNA]</scope>
    <source>
        <strain evidence="3">NBRC 108728</strain>
    </source>
</reference>
<organism evidence="2 3">
    <name type="scientific">Frondihabitans sucicola</name>
    <dbReference type="NCBI Taxonomy" id="1268041"/>
    <lineage>
        <taxon>Bacteria</taxon>
        <taxon>Bacillati</taxon>
        <taxon>Actinomycetota</taxon>
        <taxon>Actinomycetes</taxon>
        <taxon>Micrococcales</taxon>
        <taxon>Microbacteriaceae</taxon>
        <taxon>Frondihabitans</taxon>
    </lineage>
</organism>
<evidence type="ECO:0000256" key="1">
    <source>
        <dbReference type="SAM" id="Phobius"/>
    </source>
</evidence>
<proteinExistence type="predicted"/>
<keyword evidence="1" id="KW-0812">Transmembrane</keyword>
<protein>
    <submittedName>
        <fullName evidence="2">Uncharacterized protein</fullName>
    </submittedName>
</protein>
<evidence type="ECO:0000313" key="3">
    <source>
        <dbReference type="Proteomes" id="UP001321486"/>
    </source>
</evidence>
<evidence type="ECO:0000313" key="2">
    <source>
        <dbReference type="EMBL" id="BDZ50138.1"/>
    </source>
</evidence>
<keyword evidence="1" id="KW-1133">Transmembrane helix</keyword>
<feature type="transmembrane region" description="Helical" evidence="1">
    <location>
        <begin position="105"/>
        <end position="125"/>
    </location>
</feature>
<gene>
    <name evidence="2" type="ORF">GCM10025867_23790</name>
</gene>
<keyword evidence="3" id="KW-1185">Reference proteome</keyword>
<keyword evidence="1" id="KW-0472">Membrane</keyword>
<name>A0ABN6Y337_9MICO</name>
<sequence>MKPLVVVVGAAGARVRGRAADVETVTAARVDRYLRHLRPVYSVEEVRELTRAALKPRTWYPRAPKALKTPEERAGSSALPTQHELRTWFARVRSEVDAARRVQSFWAAGAAAVLVAAVLGAPALVQGLIG</sequence>
<accession>A0ABN6Y337</accession>